<dbReference type="Pfam" id="PF00560">
    <property type="entry name" value="LRR_1"/>
    <property type="match status" value="2"/>
</dbReference>
<dbReference type="EMBL" id="CM029046">
    <property type="protein sequence ID" value="KAG2592518.1"/>
    <property type="molecule type" value="Genomic_DNA"/>
</dbReference>
<evidence type="ECO:0000256" key="1">
    <source>
        <dbReference type="ARBA" id="ARBA00004370"/>
    </source>
</evidence>
<organism evidence="6 7">
    <name type="scientific">Panicum virgatum</name>
    <name type="common">Blackwell switchgrass</name>
    <dbReference type="NCBI Taxonomy" id="38727"/>
    <lineage>
        <taxon>Eukaryota</taxon>
        <taxon>Viridiplantae</taxon>
        <taxon>Streptophyta</taxon>
        <taxon>Embryophyta</taxon>
        <taxon>Tracheophyta</taxon>
        <taxon>Spermatophyta</taxon>
        <taxon>Magnoliopsida</taxon>
        <taxon>Liliopsida</taxon>
        <taxon>Poales</taxon>
        <taxon>Poaceae</taxon>
        <taxon>PACMAD clade</taxon>
        <taxon>Panicoideae</taxon>
        <taxon>Panicodae</taxon>
        <taxon>Paniceae</taxon>
        <taxon>Panicinae</taxon>
        <taxon>Panicum</taxon>
        <taxon>Panicum sect. Hiantes</taxon>
    </lineage>
</organism>
<evidence type="ECO:0000313" key="6">
    <source>
        <dbReference type="EMBL" id="KAG2592518.1"/>
    </source>
</evidence>
<dbReference type="InterPro" id="IPR032675">
    <property type="entry name" value="LRR_dom_sf"/>
</dbReference>
<dbReference type="SUPFAM" id="SSF52058">
    <property type="entry name" value="L domain-like"/>
    <property type="match status" value="1"/>
</dbReference>
<accession>A0A8T0S606</accession>
<keyword evidence="3" id="KW-0677">Repeat</keyword>
<reference evidence="6" key="1">
    <citation type="submission" date="2020-05" db="EMBL/GenBank/DDBJ databases">
        <title>WGS assembly of Panicum virgatum.</title>
        <authorList>
            <person name="Lovell J.T."/>
            <person name="Jenkins J."/>
            <person name="Shu S."/>
            <person name="Juenger T.E."/>
            <person name="Schmutz J."/>
        </authorList>
    </citation>
    <scope>NUCLEOTIDE SEQUENCE</scope>
    <source>
        <strain evidence="6">AP13</strain>
    </source>
</reference>
<dbReference type="Proteomes" id="UP000823388">
    <property type="component" value="Chromosome 5N"/>
</dbReference>
<dbReference type="GO" id="GO:0016020">
    <property type="term" value="C:membrane"/>
    <property type="evidence" value="ECO:0007669"/>
    <property type="project" value="UniProtKB-SubCell"/>
</dbReference>
<gene>
    <name evidence="6" type="ORF">PVAP13_5NG607100</name>
</gene>
<evidence type="ECO:0000313" key="7">
    <source>
        <dbReference type="Proteomes" id="UP000823388"/>
    </source>
</evidence>
<sequence length="210" mass="22530">MILLDDNQFSGPVPKSISNLRNLTELNLANNLLSGMVPDLSNATQLHYLDLSNNDFARSPAPEWFSTLISLHTLLMHNDGLTGTIPSALFSLPQLQQISLANNSLNGTLSMGSNISPLLRVVNLTNNQITDANVDPGYNISLVLSGNPICLSDINICKLKQQPQGGLGPCGAVSCSHNQSANPETSQKSASIRSTQGSMLFIVLIMHSMF</sequence>
<evidence type="ECO:0000256" key="3">
    <source>
        <dbReference type="ARBA" id="ARBA00022737"/>
    </source>
</evidence>
<dbReference type="InterPro" id="IPR001611">
    <property type="entry name" value="Leu-rich_rpt"/>
</dbReference>
<dbReference type="PANTHER" id="PTHR45974:SF207">
    <property type="entry name" value="LEUCINE-RICH REPEAT PROTEIN KINASE FAMILY PROTEIN"/>
    <property type="match status" value="1"/>
</dbReference>
<dbReference type="AlphaFoldDB" id="A0A8T0S606"/>
<evidence type="ECO:0000256" key="4">
    <source>
        <dbReference type="ARBA" id="ARBA00023136"/>
    </source>
</evidence>
<name>A0A8T0S606_PANVG</name>
<proteinExistence type="predicted"/>
<dbReference type="Gene3D" id="3.80.10.10">
    <property type="entry name" value="Ribonuclease Inhibitor"/>
    <property type="match status" value="2"/>
</dbReference>
<dbReference type="PANTHER" id="PTHR45974">
    <property type="entry name" value="RECEPTOR-LIKE PROTEIN 55"/>
    <property type="match status" value="1"/>
</dbReference>
<keyword evidence="5" id="KW-0325">Glycoprotein</keyword>
<keyword evidence="4" id="KW-0472">Membrane</keyword>
<keyword evidence="2" id="KW-0732">Signal</keyword>
<protein>
    <submittedName>
        <fullName evidence="6">Uncharacterized protein</fullName>
    </submittedName>
</protein>
<comment type="subcellular location">
    <subcellularLocation>
        <location evidence="1">Membrane</location>
    </subcellularLocation>
</comment>
<comment type="caution">
    <text evidence="6">The sequence shown here is derived from an EMBL/GenBank/DDBJ whole genome shotgun (WGS) entry which is preliminary data.</text>
</comment>
<evidence type="ECO:0000256" key="2">
    <source>
        <dbReference type="ARBA" id="ARBA00022729"/>
    </source>
</evidence>
<keyword evidence="7" id="KW-1185">Reference proteome</keyword>
<evidence type="ECO:0000256" key="5">
    <source>
        <dbReference type="ARBA" id="ARBA00023180"/>
    </source>
</evidence>